<feature type="region of interest" description="Disordered" evidence="1">
    <location>
        <begin position="127"/>
        <end position="174"/>
    </location>
</feature>
<evidence type="ECO:0000313" key="4">
    <source>
        <dbReference type="Proteomes" id="UP000832011"/>
    </source>
</evidence>
<evidence type="ECO:0000313" key="3">
    <source>
        <dbReference type="EMBL" id="UOO90921.1"/>
    </source>
</evidence>
<reference evidence="3 4" key="1">
    <citation type="journal article" date="2022" name="Res Sq">
        <title>Evolution of multicellular longitudinally dividing oral cavity symbionts (Neisseriaceae).</title>
        <authorList>
            <person name="Nyongesa S."/>
            <person name="Weber P."/>
            <person name="Bernet E."/>
            <person name="Pullido F."/>
            <person name="Nieckarz M."/>
            <person name="Delaby M."/>
            <person name="Nieves C."/>
            <person name="Viehboeck T."/>
            <person name="Krause N."/>
            <person name="Rivera-Millot A."/>
            <person name="Nakamura A."/>
            <person name="Vischer N."/>
            <person name="VanNieuwenhze M."/>
            <person name="Brun Y."/>
            <person name="Cava F."/>
            <person name="Bulgheresi S."/>
            <person name="Veyrier F."/>
        </authorList>
    </citation>
    <scope>NUCLEOTIDE SEQUENCE [LARGE SCALE GENOMIC DNA]</scope>
    <source>
        <strain evidence="3 4">SN4</strain>
    </source>
</reference>
<dbReference type="Proteomes" id="UP000832011">
    <property type="component" value="Chromosome"/>
</dbReference>
<name>A0ABY4E6E4_9NEIS</name>
<protein>
    <submittedName>
        <fullName evidence="3">Uncharacterized protein</fullName>
    </submittedName>
</protein>
<keyword evidence="2" id="KW-1133">Transmembrane helix</keyword>
<feature type="region of interest" description="Disordered" evidence="1">
    <location>
        <begin position="76"/>
        <end position="108"/>
    </location>
</feature>
<gene>
    <name evidence="3" type="ORF">LVJ82_08145</name>
</gene>
<proteinExistence type="predicted"/>
<organism evidence="3 4">
    <name type="scientific">Vitreoscilla massiliensis</name>
    <dbReference type="NCBI Taxonomy" id="1689272"/>
    <lineage>
        <taxon>Bacteria</taxon>
        <taxon>Pseudomonadati</taxon>
        <taxon>Pseudomonadota</taxon>
        <taxon>Betaproteobacteria</taxon>
        <taxon>Neisseriales</taxon>
        <taxon>Neisseriaceae</taxon>
        <taxon>Vitreoscilla</taxon>
    </lineage>
</organism>
<accession>A0ABY4E6E4</accession>
<keyword evidence="4" id="KW-1185">Reference proteome</keyword>
<evidence type="ECO:0000256" key="2">
    <source>
        <dbReference type="SAM" id="Phobius"/>
    </source>
</evidence>
<sequence length="174" mass="18369">MENSTATIANKTKPRRSRIGKAFWGLIGLMAIVSIGLISMAVVAMNKYTYATENTQKPKDPGVEIMDLGGGKSRVVSGNTLPAKPADVDESVVDSGTSGKTAETMAETKHAGTALVDKVAVKPVTAPKKQQVAVAEVNNEDKPKSKASVSANKADKAAVSKQHKESNKQMDNLF</sequence>
<feature type="transmembrane region" description="Helical" evidence="2">
    <location>
        <begin position="23"/>
        <end position="45"/>
    </location>
</feature>
<keyword evidence="2" id="KW-0472">Membrane</keyword>
<dbReference type="RefSeq" id="WP_147645318.1">
    <property type="nucleotide sequence ID" value="NZ_CABKVG010000006.1"/>
</dbReference>
<keyword evidence="2" id="KW-0812">Transmembrane</keyword>
<dbReference type="EMBL" id="CP091511">
    <property type="protein sequence ID" value="UOO90921.1"/>
    <property type="molecule type" value="Genomic_DNA"/>
</dbReference>
<feature type="compositionally biased region" description="Basic and acidic residues" evidence="1">
    <location>
        <begin position="153"/>
        <end position="168"/>
    </location>
</feature>
<evidence type="ECO:0000256" key="1">
    <source>
        <dbReference type="SAM" id="MobiDB-lite"/>
    </source>
</evidence>